<dbReference type="SUPFAM" id="SSF50715">
    <property type="entry name" value="Ribosomal protein L25-like"/>
    <property type="match status" value="1"/>
</dbReference>
<dbReference type="Gene3D" id="2.170.120.20">
    <property type="entry name" value="Ribosomal protein L25, beta domain"/>
    <property type="match status" value="1"/>
</dbReference>
<evidence type="ECO:0000256" key="5">
    <source>
        <dbReference type="SAM" id="MobiDB-lite"/>
    </source>
</evidence>
<dbReference type="Gene3D" id="2.40.240.10">
    <property type="entry name" value="Ribosomal Protein L25, Chain P"/>
    <property type="match status" value="1"/>
</dbReference>
<evidence type="ECO:0000256" key="3">
    <source>
        <dbReference type="ARBA" id="ARBA00022980"/>
    </source>
</evidence>
<dbReference type="GO" id="GO:0022625">
    <property type="term" value="C:cytosolic large ribosomal subunit"/>
    <property type="evidence" value="ECO:0007669"/>
    <property type="project" value="TreeGrafter"/>
</dbReference>
<gene>
    <name evidence="8" type="ORF">METZ01_LOCUS195598</name>
</gene>
<dbReference type="InterPro" id="IPR020057">
    <property type="entry name" value="Ribosomal_bL25_b-dom"/>
</dbReference>
<dbReference type="NCBIfam" id="TIGR00731">
    <property type="entry name" value="bL25_bact_ctc"/>
    <property type="match status" value="1"/>
</dbReference>
<proteinExistence type="inferred from homology"/>
<dbReference type="AlphaFoldDB" id="A0A382DXX5"/>
<feature type="compositionally biased region" description="Acidic residues" evidence="5">
    <location>
        <begin position="211"/>
        <end position="224"/>
    </location>
</feature>
<evidence type="ECO:0000259" key="6">
    <source>
        <dbReference type="Pfam" id="PF01386"/>
    </source>
</evidence>
<keyword evidence="2" id="KW-0694">RNA-binding</keyword>
<keyword evidence="1" id="KW-0699">rRNA-binding</keyword>
<feature type="domain" description="Large ribosomal subunit protein bL25 beta" evidence="7">
    <location>
        <begin position="102"/>
        <end position="180"/>
    </location>
</feature>
<dbReference type="InterPro" id="IPR020056">
    <property type="entry name" value="Rbsml_bL25/Gln-tRNA_synth_N"/>
</dbReference>
<reference evidence="8" key="1">
    <citation type="submission" date="2018-05" db="EMBL/GenBank/DDBJ databases">
        <authorList>
            <person name="Lanie J.A."/>
            <person name="Ng W.-L."/>
            <person name="Kazmierczak K.M."/>
            <person name="Andrzejewski T.M."/>
            <person name="Davidsen T.M."/>
            <person name="Wayne K.J."/>
            <person name="Tettelin H."/>
            <person name="Glass J.I."/>
            <person name="Rusch D."/>
            <person name="Podicherti R."/>
            <person name="Tsui H.-C.T."/>
            <person name="Winkler M.E."/>
        </authorList>
    </citation>
    <scope>NUCLEOTIDE SEQUENCE</scope>
</reference>
<sequence>MDEIVLTASTDRTTGTRTSRRIRRDGRVPGVLYGLGAESVTIAVDWSDLRRALTTEAGVNAIIQLEVEGERHMSIIKDLQRHPVRRDVLHVDFLRIDPTRDVTVDVPIVLVGEARELIAADGMVDQNLFTLSVNAPPDRIPTELEVDISDLTVGDSIRVGDLALPVGVSTDVDPEDAVAVGTITRSTLEAIAAEEAAAAAAAEAALLGAEEGVEGAEPSEDSADAADPGEAAADDSSDDR</sequence>
<evidence type="ECO:0000313" key="8">
    <source>
        <dbReference type="EMBL" id="SVB42744.1"/>
    </source>
</evidence>
<dbReference type="Pfam" id="PF01386">
    <property type="entry name" value="Ribosomal_L25p"/>
    <property type="match status" value="1"/>
</dbReference>
<dbReference type="GO" id="GO:0006412">
    <property type="term" value="P:translation"/>
    <property type="evidence" value="ECO:0007669"/>
    <property type="project" value="InterPro"/>
</dbReference>
<keyword evidence="3" id="KW-0689">Ribosomal protein</keyword>
<dbReference type="InterPro" id="IPR020930">
    <property type="entry name" value="Ribosomal_uL5_bac-type"/>
</dbReference>
<dbReference type="Pfam" id="PF14693">
    <property type="entry name" value="Ribosomal_TL5_C"/>
    <property type="match status" value="1"/>
</dbReference>
<dbReference type="InterPro" id="IPR037121">
    <property type="entry name" value="Ribosomal_bL25_C"/>
</dbReference>
<dbReference type="PANTHER" id="PTHR33284">
    <property type="entry name" value="RIBOSOMAL PROTEIN L25/GLN-TRNA SYNTHETASE, ANTI-CODON-BINDING DOMAIN-CONTAINING PROTEIN"/>
    <property type="match status" value="1"/>
</dbReference>
<dbReference type="PANTHER" id="PTHR33284:SF1">
    <property type="entry name" value="RIBOSOMAL PROTEIN L25_GLN-TRNA SYNTHETASE, ANTI-CODON-BINDING DOMAIN-CONTAINING PROTEIN"/>
    <property type="match status" value="1"/>
</dbReference>
<feature type="domain" description="Large ribosomal subunit protein bL25 L25" evidence="6">
    <location>
        <begin position="10"/>
        <end position="93"/>
    </location>
</feature>
<dbReference type="EMBL" id="UINC01041452">
    <property type="protein sequence ID" value="SVB42744.1"/>
    <property type="molecule type" value="Genomic_DNA"/>
</dbReference>
<dbReference type="CDD" id="cd00495">
    <property type="entry name" value="Ribosomal_L25_TL5_CTC"/>
    <property type="match status" value="1"/>
</dbReference>
<evidence type="ECO:0000256" key="1">
    <source>
        <dbReference type="ARBA" id="ARBA00022730"/>
    </source>
</evidence>
<dbReference type="HAMAP" id="MF_01334">
    <property type="entry name" value="Ribosomal_bL25_CTC"/>
    <property type="match status" value="1"/>
</dbReference>
<accession>A0A382DXX5</accession>
<protein>
    <submittedName>
        <fullName evidence="8">Uncharacterized protein</fullName>
    </submittedName>
</protein>
<organism evidence="8">
    <name type="scientific">marine metagenome</name>
    <dbReference type="NCBI Taxonomy" id="408172"/>
    <lineage>
        <taxon>unclassified sequences</taxon>
        <taxon>metagenomes</taxon>
        <taxon>ecological metagenomes</taxon>
    </lineage>
</organism>
<dbReference type="InterPro" id="IPR011035">
    <property type="entry name" value="Ribosomal_bL25/Gln-tRNA_synth"/>
</dbReference>
<dbReference type="GO" id="GO:0003735">
    <property type="term" value="F:structural constituent of ribosome"/>
    <property type="evidence" value="ECO:0007669"/>
    <property type="project" value="InterPro"/>
</dbReference>
<keyword evidence="4" id="KW-0687">Ribonucleoprotein</keyword>
<dbReference type="InterPro" id="IPR001021">
    <property type="entry name" value="Ribosomal_bL25_long"/>
</dbReference>
<name>A0A382DXX5_9ZZZZ</name>
<evidence type="ECO:0000259" key="7">
    <source>
        <dbReference type="Pfam" id="PF14693"/>
    </source>
</evidence>
<evidence type="ECO:0000256" key="2">
    <source>
        <dbReference type="ARBA" id="ARBA00022884"/>
    </source>
</evidence>
<dbReference type="InterPro" id="IPR029751">
    <property type="entry name" value="Ribosomal_L25_dom"/>
</dbReference>
<feature type="region of interest" description="Disordered" evidence="5">
    <location>
        <begin position="209"/>
        <end position="240"/>
    </location>
</feature>
<dbReference type="GO" id="GO:0008097">
    <property type="term" value="F:5S rRNA binding"/>
    <property type="evidence" value="ECO:0007669"/>
    <property type="project" value="InterPro"/>
</dbReference>
<evidence type="ECO:0000256" key="4">
    <source>
        <dbReference type="ARBA" id="ARBA00023274"/>
    </source>
</evidence>